<dbReference type="GO" id="GO:0003690">
    <property type="term" value="F:double-stranded DNA binding"/>
    <property type="evidence" value="ECO:0007669"/>
    <property type="project" value="TreeGrafter"/>
</dbReference>
<feature type="region of interest" description="Disordered" evidence="8">
    <location>
        <begin position="354"/>
        <end position="374"/>
    </location>
</feature>
<reference evidence="11" key="1">
    <citation type="submission" date="2022-10" db="EMBL/GenBank/DDBJ databases">
        <title>Genome assembly of Pristionchus species.</title>
        <authorList>
            <person name="Yoshida K."/>
            <person name="Sommer R.J."/>
        </authorList>
    </citation>
    <scope>NUCLEOTIDE SEQUENCE [LARGE SCALE GENOMIC DNA]</scope>
    <source>
        <strain evidence="11">RS5460</strain>
    </source>
</reference>
<protein>
    <recommendedName>
        <fullName evidence="9">CG-1 domain-containing protein</fullName>
    </recommendedName>
</protein>
<dbReference type="AlphaFoldDB" id="A0AAN5CBH5"/>
<dbReference type="SMART" id="SM00015">
    <property type="entry name" value="IQ"/>
    <property type="match status" value="3"/>
</dbReference>
<keyword evidence="6" id="KW-0539">Nucleus</keyword>
<sequence length="1036" mass="116214">VLSSFSHLDVFSLVRPFPVSSPSFPFHSSSSSFPLLSVTPLSTLRSSPSSLLNESISDGTLNVVSVDFRNMSTIAPFSPSTSFDYPTIKHTWNRNEEVYRILEAAVIHREWLSGSALQRPASGTQLLFSRSHVDFKNDGYEWTRRKDGRLIREDHMKLKVKKMDVIHANYAHSAIVPTFHRRAYSLISNPDIVLVHYLKSEENDDTGATPLCARISDSIRKNGLRPTLPDLIEQMEPILQCMTKSDIQFIAQEVMGNLRQEAETKLIMESPFSIGNDLFVVESGSSGSSIEYLLVPSSGALNRRNSCSSASRRGLSSLILTRQPSAFSDSVETQFISGAVKREWNERNNDHLYQREGVHSRSHSGDTAHSSDEMATDWSRIDTVNGHPPSCSDWSTFNSEWSVNRGPSTSIGSSNLTICPSIASAKGGDRVLIVGSWFSRGHEYSVMFGDKRVRAILIQDGVIQALTPPGKGRICVRVLSDETPLGPPLDFFYKSHAREGLSRLHLLQALVDRVHLLCTAFDFRVSMDNFDRDGIMSVVDSLRGRSPVFPYLLNSTIPSRTILHLAAALDFHELLQRLIFRRDDFPAKYREFDINAKDMEGETPLTIALADRKGRCAMILANEAGWSMEDLDRETERLRSENMGGTIIDVDDITCHREDDYSMSDGPARSTKAWVMSLGEPMIEMREGIRGDEIGQRVPLEISMDTEVLVPDSPTMANLFQAVTSPGLVNDFARDQMATLTRRLIDALPPNVKNQNGVTDVHHAHSHFLFANGTSMVPDVSMSSGNVDYQLNANMELTYGQYDSQYDGQIPPTHEIYAHFNSEYFPPTSSIDHISSIGELDVELEDKDLGEFLSGSSEISEGIDPLQKKLESLKLKPTEQREVYDAAMLMQSSALGGVPPTEEERIAATTIQSCYRRYKQYCYLRRLHNAAVVVQKHFRLRRANQKEETHDEVQEHPSMQEESICIQVPNRSLSREHRAAATIQNAYRVHRKRQGAAKVIQKFMRTSATRQKLRKMHEASDGVCTGDGTTGREERR</sequence>
<keyword evidence="5" id="KW-0804">Transcription</keyword>
<dbReference type="InterPro" id="IPR014756">
    <property type="entry name" value="Ig_E-set"/>
</dbReference>
<dbReference type="GO" id="GO:0005634">
    <property type="term" value="C:nucleus"/>
    <property type="evidence" value="ECO:0007669"/>
    <property type="project" value="UniProtKB-SubCell"/>
</dbReference>
<keyword evidence="4" id="KW-0010">Activator</keyword>
<name>A0AAN5CBH5_9BILA</name>
<feature type="region of interest" description="Disordered" evidence="8">
    <location>
        <begin position="1009"/>
        <end position="1036"/>
    </location>
</feature>
<dbReference type="InterPro" id="IPR000048">
    <property type="entry name" value="IQ_motif_EF-hand-BS"/>
</dbReference>
<comment type="subunit">
    <text evidence="7">May interact with calmodulin.</text>
</comment>
<evidence type="ECO:0000256" key="3">
    <source>
        <dbReference type="ARBA" id="ARBA00023043"/>
    </source>
</evidence>
<dbReference type="Pfam" id="PF03859">
    <property type="entry name" value="CG-1"/>
    <property type="match status" value="1"/>
</dbReference>
<organism evidence="10 11">
    <name type="scientific">Pristionchus mayeri</name>
    <dbReference type="NCBI Taxonomy" id="1317129"/>
    <lineage>
        <taxon>Eukaryota</taxon>
        <taxon>Metazoa</taxon>
        <taxon>Ecdysozoa</taxon>
        <taxon>Nematoda</taxon>
        <taxon>Chromadorea</taxon>
        <taxon>Rhabditida</taxon>
        <taxon>Rhabditina</taxon>
        <taxon>Diplogasteromorpha</taxon>
        <taxon>Diplogasteroidea</taxon>
        <taxon>Neodiplogasteridae</taxon>
        <taxon>Pristionchus</taxon>
    </lineage>
</organism>
<comment type="subcellular location">
    <subcellularLocation>
        <location evidence="1">Nucleus</location>
    </subcellularLocation>
</comment>
<evidence type="ECO:0000256" key="6">
    <source>
        <dbReference type="ARBA" id="ARBA00023242"/>
    </source>
</evidence>
<dbReference type="SUPFAM" id="SSF81296">
    <property type="entry name" value="E set domains"/>
    <property type="match status" value="1"/>
</dbReference>
<dbReference type="CDD" id="cd23767">
    <property type="entry name" value="IQCD"/>
    <property type="match status" value="1"/>
</dbReference>
<dbReference type="InterPro" id="IPR002909">
    <property type="entry name" value="IPT_dom"/>
</dbReference>
<evidence type="ECO:0000256" key="5">
    <source>
        <dbReference type="ARBA" id="ARBA00023163"/>
    </source>
</evidence>
<evidence type="ECO:0000256" key="1">
    <source>
        <dbReference type="ARBA" id="ARBA00004123"/>
    </source>
</evidence>
<comment type="caution">
    <text evidence="10">The sequence shown here is derived from an EMBL/GenBank/DDBJ whole genome shotgun (WGS) entry which is preliminary data.</text>
</comment>
<keyword evidence="3" id="KW-0040">ANK repeat</keyword>
<proteinExistence type="inferred from homology"/>
<evidence type="ECO:0000256" key="8">
    <source>
        <dbReference type="SAM" id="MobiDB-lite"/>
    </source>
</evidence>
<dbReference type="InterPro" id="IPR036770">
    <property type="entry name" value="Ankyrin_rpt-contain_sf"/>
</dbReference>
<evidence type="ECO:0000256" key="7">
    <source>
        <dbReference type="ARBA" id="ARBA00029480"/>
    </source>
</evidence>
<dbReference type="SMART" id="SM01076">
    <property type="entry name" value="CG-1"/>
    <property type="match status" value="1"/>
</dbReference>
<dbReference type="Pfam" id="PF01833">
    <property type="entry name" value="TIG"/>
    <property type="match status" value="1"/>
</dbReference>
<dbReference type="Gene3D" id="1.20.5.190">
    <property type="match status" value="1"/>
</dbReference>
<dbReference type="Gene3D" id="2.60.40.10">
    <property type="entry name" value="Immunoglobulins"/>
    <property type="match status" value="1"/>
</dbReference>
<feature type="compositionally biased region" description="Basic and acidic residues" evidence="8">
    <location>
        <begin position="354"/>
        <end position="372"/>
    </location>
</feature>
<dbReference type="Proteomes" id="UP001328107">
    <property type="component" value="Unassembled WGS sequence"/>
</dbReference>
<feature type="non-terminal residue" evidence="10">
    <location>
        <position position="1"/>
    </location>
</feature>
<dbReference type="PROSITE" id="PS50096">
    <property type="entry name" value="IQ"/>
    <property type="match status" value="1"/>
</dbReference>
<evidence type="ECO:0000313" key="10">
    <source>
        <dbReference type="EMBL" id="GMR37052.1"/>
    </source>
</evidence>
<dbReference type="Gene3D" id="1.25.40.20">
    <property type="entry name" value="Ankyrin repeat-containing domain"/>
    <property type="match status" value="1"/>
</dbReference>
<dbReference type="GO" id="GO:0006357">
    <property type="term" value="P:regulation of transcription by RNA polymerase II"/>
    <property type="evidence" value="ECO:0007669"/>
    <property type="project" value="TreeGrafter"/>
</dbReference>
<dbReference type="CDD" id="cd00102">
    <property type="entry name" value="IPT"/>
    <property type="match status" value="1"/>
</dbReference>
<gene>
    <name evidence="10" type="ORF">PMAYCL1PPCAC_07247</name>
</gene>
<comment type="similarity">
    <text evidence="2">Belongs to the CAMTA family.</text>
</comment>
<dbReference type="PROSITE" id="PS51437">
    <property type="entry name" value="CG_1"/>
    <property type="match status" value="1"/>
</dbReference>
<dbReference type="InterPro" id="IPR013783">
    <property type="entry name" value="Ig-like_fold"/>
</dbReference>
<feature type="domain" description="CG-1" evidence="9">
    <location>
        <begin position="81"/>
        <end position="206"/>
    </location>
</feature>
<dbReference type="EMBL" id="BTRK01000002">
    <property type="protein sequence ID" value="GMR37052.1"/>
    <property type="molecule type" value="Genomic_DNA"/>
</dbReference>
<keyword evidence="11" id="KW-1185">Reference proteome</keyword>
<dbReference type="PANTHER" id="PTHR23335">
    <property type="entry name" value="CALMODULIN-BINDING TRANSCRIPTION ACTIVATOR CAMTA"/>
    <property type="match status" value="1"/>
</dbReference>
<accession>A0AAN5CBH5</accession>
<dbReference type="InterPro" id="IPR005559">
    <property type="entry name" value="CG-1_dom"/>
</dbReference>
<evidence type="ECO:0000256" key="2">
    <source>
        <dbReference type="ARBA" id="ARBA00008267"/>
    </source>
</evidence>
<dbReference type="PANTHER" id="PTHR23335:SF1">
    <property type="entry name" value="CALMODULIN-BINDING TRANSCRIPTION ACTIVATOR, ISOFORM F"/>
    <property type="match status" value="1"/>
</dbReference>
<evidence type="ECO:0000259" key="9">
    <source>
        <dbReference type="PROSITE" id="PS51437"/>
    </source>
</evidence>
<dbReference type="GO" id="GO:0003712">
    <property type="term" value="F:transcription coregulator activity"/>
    <property type="evidence" value="ECO:0007669"/>
    <property type="project" value="TreeGrafter"/>
</dbReference>
<evidence type="ECO:0000256" key="4">
    <source>
        <dbReference type="ARBA" id="ARBA00023159"/>
    </source>
</evidence>
<dbReference type="SUPFAM" id="SSF48403">
    <property type="entry name" value="Ankyrin repeat"/>
    <property type="match status" value="1"/>
</dbReference>
<evidence type="ECO:0000313" key="11">
    <source>
        <dbReference type="Proteomes" id="UP001328107"/>
    </source>
</evidence>